<comment type="caution">
    <text evidence="8">The sequence shown here is derived from an EMBL/GenBank/DDBJ whole genome shotgun (WGS) entry which is preliminary data.</text>
</comment>
<dbReference type="InterPro" id="IPR051274">
    <property type="entry name" value="3-5_Exoribonuclease"/>
</dbReference>
<keyword evidence="2" id="KW-0963">Cytoplasm</keyword>
<dbReference type="EMBL" id="JAVFWL010000004">
    <property type="protein sequence ID" value="KAK6747361.1"/>
    <property type="molecule type" value="Genomic_DNA"/>
</dbReference>
<dbReference type="InterPro" id="IPR036397">
    <property type="entry name" value="RNaseH_sf"/>
</dbReference>
<dbReference type="Pfam" id="PF00929">
    <property type="entry name" value="RNase_T"/>
    <property type="match status" value="1"/>
</dbReference>
<dbReference type="InterPro" id="IPR047201">
    <property type="entry name" value="ERI-1_3'hExo-like"/>
</dbReference>
<evidence type="ECO:0000313" key="9">
    <source>
        <dbReference type="Proteomes" id="UP001303046"/>
    </source>
</evidence>
<evidence type="ECO:0000256" key="6">
    <source>
        <dbReference type="ARBA" id="ARBA00023158"/>
    </source>
</evidence>
<dbReference type="PROSITE" id="PS50800">
    <property type="entry name" value="SAP"/>
    <property type="match status" value="1"/>
</dbReference>
<evidence type="ECO:0000256" key="3">
    <source>
        <dbReference type="ARBA" id="ARBA00022722"/>
    </source>
</evidence>
<dbReference type="CDD" id="cd06133">
    <property type="entry name" value="ERI-1_3'hExo_like"/>
    <property type="match status" value="1"/>
</dbReference>
<proteinExistence type="predicted"/>
<dbReference type="InterPro" id="IPR003034">
    <property type="entry name" value="SAP_dom"/>
</dbReference>
<dbReference type="PANTHER" id="PTHR23044:SF61">
    <property type="entry name" value="3'-5' EXORIBONUCLEASE 1-RELATED"/>
    <property type="match status" value="1"/>
</dbReference>
<feature type="domain" description="SAP" evidence="7">
    <location>
        <begin position="120"/>
        <end position="154"/>
    </location>
</feature>
<keyword evidence="3" id="KW-0540">Nuclease</keyword>
<protein>
    <recommendedName>
        <fullName evidence="7">SAP domain-containing protein</fullName>
    </recommendedName>
</protein>
<dbReference type="PANTHER" id="PTHR23044">
    <property type="entry name" value="3'-5' EXONUCLEASE ERI1-RELATED"/>
    <property type="match status" value="1"/>
</dbReference>
<evidence type="ECO:0000313" key="8">
    <source>
        <dbReference type="EMBL" id="KAK6747361.1"/>
    </source>
</evidence>
<keyword evidence="4" id="KW-0378">Hydrolase</keyword>
<dbReference type="SMART" id="SM00479">
    <property type="entry name" value="EXOIII"/>
    <property type="match status" value="1"/>
</dbReference>
<evidence type="ECO:0000259" key="7">
    <source>
        <dbReference type="PROSITE" id="PS50800"/>
    </source>
</evidence>
<name>A0ABR1DBE2_NECAM</name>
<dbReference type="SUPFAM" id="SSF53098">
    <property type="entry name" value="Ribonuclease H-like"/>
    <property type="match status" value="1"/>
</dbReference>
<dbReference type="InterPro" id="IPR013520">
    <property type="entry name" value="Ribonucl_H"/>
</dbReference>
<evidence type="ECO:0000256" key="5">
    <source>
        <dbReference type="ARBA" id="ARBA00022839"/>
    </source>
</evidence>
<organism evidence="8 9">
    <name type="scientific">Necator americanus</name>
    <name type="common">Human hookworm</name>
    <dbReference type="NCBI Taxonomy" id="51031"/>
    <lineage>
        <taxon>Eukaryota</taxon>
        <taxon>Metazoa</taxon>
        <taxon>Ecdysozoa</taxon>
        <taxon>Nematoda</taxon>
        <taxon>Chromadorea</taxon>
        <taxon>Rhabditida</taxon>
        <taxon>Rhabditina</taxon>
        <taxon>Rhabditomorpha</taxon>
        <taxon>Strongyloidea</taxon>
        <taxon>Ancylostomatidae</taxon>
        <taxon>Bunostominae</taxon>
        <taxon>Necator</taxon>
    </lineage>
</organism>
<dbReference type="InterPro" id="IPR012337">
    <property type="entry name" value="RNaseH-like_sf"/>
</dbReference>
<reference evidence="8 9" key="1">
    <citation type="submission" date="2023-08" db="EMBL/GenBank/DDBJ databases">
        <title>A Necator americanus chromosomal reference genome.</title>
        <authorList>
            <person name="Ilik V."/>
            <person name="Petrzelkova K.J."/>
            <person name="Pardy F."/>
            <person name="Fuh T."/>
            <person name="Niatou-Singa F.S."/>
            <person name="Gouil Q."/>
            <person name="Baker L."/>
            <person name="Ritchie M.E."/>
            <person name="Jex A.R."/>
            <person name="Gazzola D."/>
            <person name="Li H."/>
            <person name="Toshio Fujiwara R."/>
            <person name="Zhan B."/>
            <person name="Aroian R.V."/>
            <person name="Pafco B."/>
            <person name="Schwarz E.M."/>
        </authorList>
    </citation>
    <scope>NUCLEOTIDE SEQUENCE [LARGE SCALE GENOMIC DNA]</scope>
    <source>
        <strain evidence="8 9">Aroian</strain>
        <tissue evidence="8">Whole animal</tissue>
    </source>
</reference>
<gene>
    <name evidence="8" type="primary">Necator_chrIV.g13809</name>
    <name evidence="8" type="ORF">RB195_000517</name>
</gene>
<comment type="subcellular location">
    <subcellularLocation>
        <location evidence="1">Cytoplasm</location>
    </subcellularLocation>
</comment>
<keyword evidence="9" id="KW-1185">Reference proteome</keyword>
<sequence length="441" mass="51841">MITNTLNRRGKRNTSVIQLPCILLYYLNLLGSSIRVREMSTDVSESSTQELSEYYEKLLKISSDLEEKQRIEKSSQTHNADGSAIIRTSMPPENILKHVDYEEPPKGIEPHTLTDVMRRLHSLTAAEMRTLLKQVHQSGQGTKKQLRTRLRRYYRKEFSMYRMLHDVDCVPRFGNKTARYFDYLVAIDFECTCVEVIYDYPHEIIEFPAVLIDVGQMRIVDTFRTFVRPEKNPILDPFCIQLTGISQETVDSAPVFKDAYRLFRDWMTQHNLGDSGYRYAFVTDGPHDLWKFFQFQCILSNFGAVPHDCRYFINIKRIFEQRVMKLVKGNGQSGIQNMLAHYNLSFEGQKHCGLDDSINIARLCIKLMQDKIELRINQRMTQRQDRNEDRRLEELAKSDRADASDYHIWHRKLPLKLRQVTRDEFLSEEYLDCDSCDDIDE</sequence>
<keyword evidence="6" id="KW-0943">RNA-mediated gene silencing</keyword>
<evidence type="ECO:0000256" key="2">
    <source>
        <dbReference type="ARBA" id="ARBA00022490"/>
    </source>
</evidence>
<evidence type="ECO:0000256" key="4">
    <source>
        <dbReference type="ARBA" id="ARBA00022801"/>
    </source>
</evidence>
<evidence type="ECO:0000256" key="1">
    <source>
        <dbReference type="ARBA" id="ARBA00004496"/>
    </source>
</evidence>
<keyword evidence="5" id="KW-0269">Exonuclease</keyword>
<accession>A0ABR1DBE2</accession>
<dbReference type="Gene3D" id="3.30.420.10">
    <property type="entry name" value="Ribonuclease H-like superfamily/Ribonuclease H"/>
    <property type="match status" value="1"/>
</dbReference>
<dbReference type="Proteomes" id="UP001303046">
    <property type="component" value="Unassembled WGS sequence"/>
</dbReference>